<organism evidence="1">
    <name type="scientific">Anguilla anguilla</name>
    <name type="common">European freshwater eel</name>
    <name type="synonym">Muraena anguilla</name>
    <dbReference type="NCBI Taxonomy" id="7936"/>
    <lineage>
        <taxon>Eukaryota</taxon>
        <taxon>Metazoa</taxon>
        <taxon>Chordata</taxon>
        <taxon>Craniata</taxon>
        <taxon>Vertebrata</taxon>
        <taxon>Euteleostomi</taxon>
        <taxon>Actinopterygii</taxon>
        <taxon>Neopterygii</taxon>
        <taxon>Teleostei</taxon>
        <taxon>Anguilliformes</taxon>
        <taxon>Anguillidae</taxon>
        <taxon>Anguilla</taxon>
    </lineage>
</organism>
<proteinExistence type="predicted"/>
<sequence>MLHSQSQSLTQWSTL</sequence>
<reference evidence="1" key="1">
    <citation type="submission" date="2014-11" db="EMBL/GenBank/DDBJ databases">
        <authorList>
            <person name="Amaro Gonzalez C."/>
        </authorList>
    </citation>
    <scope>NUCLEOTIDE SEQUENCE</scope>
</reference>
<protein>
    <submittedName>
        <fullName evidence="1">Uncharacterized protein</fullName>
    </submittedName>
</protein>
<reference evidence="1" key="2">
    <citation type="journal article" date="2015" name="Fish Shellfish Immunol.">
        <title>Early steps in the European eel (Anguilla anguilla)-Vibrio vulnificus interaction in the gills: Role of the RtxA13 toxin.</title>
        <authorList>
            <person name="Callol A."/>
            <person name="Pajuelo D."/>
            <person name="Ebbesson L."/>
            <person name="Teles M."/>
            <person name="MacKenzie S."/>
            <person name="Amaro C."/>
        </authorList>
    </citation>
    <scope>NUCLEOTIDE SEQUENCE</scope>
</reference>
<evidence type="ECO:0000313" key="1">
    <source>
        <dbReference type="EMBL" id="JAH47925.1"/>
    </source>
</evidence>
<name>A0A0E9T4N0_ANGAN</name>
<accession>A0A0E9T4N0</accession>
<dbReference type="EMBL" id="GBXM01060652">
    <property type="protein sequence ID" value="JAH47925.1"/>
    <property type="molecule type" value="Transcribed_RNA"/>
</dbReference>